<dbReference type="Proteomes" id="UP000887565">
    <property type="component" value="Unplaced"/>
</dbReference>
<accession>A0A915IBR1</accession>
<keyword evidence="1" id="KW-1185">Reference proteome</keyword>
<protein>
    <submittedName>
        <fullName evidence="2">Uncharacterized protein</fullName>
    </submittedName>
</protein>
<organism evidence="1 2">
    <name type="scientific">Romanomermis culicivorax</name>
    <name type="common">Nematode worm</name>
    <dbReference type="NCBI Taxonomy" id="13658"/>
    <lineage>
        <taxon>Eukaryota</taxon>
        <taxon>Metazoa</taxon>
        <taxon>Ecdysozoa</taxon>
        <taxon>Nematoda</taxon>
        <taxon>Enoplea</taxon>
        <taxon>Dorylaimia</taxon>
        <taxon>Mermithida</taxon>
        <taxon>Mermithoidea</taxon>
        <taxon>Mermithidae</taxon>
        <taxon>Romanomermis</taxon>
    </lineage>
</organism>
<reference evidence="2" key="1">
    <citation type="submission" date="2022-11" db="UniProtKB">
        <authorList>
            <consortium name="WormBaseParasite"/>
        </authorList>
    </citation>
    <scope>IDENTIFICATION</scope>
</reference>
<dbReference type="AlphaFoldDB" id="A0A915IBR1"/>
<sequence>MDMQIDELDDQQCRHLHRSGAPQREGSEVIIQRIVWSEGSKAQAPRLLTASSGNLLTDPASI</sequence>
<name>A0A915IBR1_ROMCU</name>
<dbReference type="WBParaSite" id="nRc.2.0.1.t11610-RA">
    <property type="protein sequence ID" value="nRc.2.0.1.t11610-RA"/>
    <property type="gene ID" value="nRc.2.0.1.g11610"/>
</dbReference>
<evidence type="ECO:0000313" key="2">
    <source>
        <dbReference type="WBParaSite" id="nRc.2.0.1.t11610-RA"/>
    </source>
</evidence>
<proteinExistence type="predicted"/>
<evidence type="ECO:0000313" key="1">
    <source>
        <dbReference type="Proteomes" id="UP000887565"/>
    </source>
</evidence>